<evidence type="ECO:0000256" key="3">
    <source>
        <dbReference type="ARBA" id="ARBA00022692"/>
    </source>
</evidence>
<dbReference type="SUPFAM" id="SSF103473">
    <property type="entry name" value="MFS general substrate transporter"/>
    <property type="match status" value="1"/>
</dbReference>
<feature type="transmembrane region" description="Helical" evidence="7">
    <location>
        <begin position="313"/>
        <end position="333"/>
    </location>
</feature>
<protein>
    <recommendedName>
        <fullName evidence="8">Major facilitator superfamily (MFS) profile domain-containing protein</fullName>
    </recommendedName>
</protein>
<evidence type="ECO:0000256" key="4">
    <source>
        <dbReference type="ARBA" id="ARBA00022989"/>
    </source>
</evidence>
<dbReference type="InParanoid" id="W2RY11"/>
<evidence type="ECO:0000313" key="10">
    <source>
        <dbReference type="Proteomes" id="UP000030752"/>
    </source>
</evidence>
<keyword evidence="3 7" id="KW-0812">Transmembrane</keyword>
<feature type="transmembrane region" description="Helical" evidence="7">
    <location>
        <begin position="128"/>
        <end position="153"/>
    </location>
</feature>
<evidence type="ECO:0000259" key="8">
    <source>
        <dbReference type="PROSITE" id="PS50850"/>
    </source>
</evidence>
<dbReference type="GO" id="GO:0022857">
    <property type="term" value="F:transmembrane transporter activity"/>
    <property type="evidence" value="ECO:0007669"/>
    <property type="project" value="InterPro"/>
</dbReference>
<feature type="transmembrane region" description="Helical" evidence="7">
    <location>
        <begin position="103"/>
        <end position="122"/>
    </location>
</feature>
<evidence type="ECO:0000256" key="6">
    <source>
        <dbReference type="ARBA" id="ARBA00037968"/>
    </source>
</evidence>
<dbReference type="PROSITE" id="PS50850">
    <property type="entry name" value="MFS"/>
    <property type="match status" value="1"/>
</dbReference>
<keyword evidence="10" id="KW-1185">Reference proteome</keyword>
<dbReference type="InterPro" id="IPR020846">
    <property type="entry name" value="MFS_dom"/>
</dbReference>
<name>W2RY11_CYPE1</name>
<gene>
    <name evidence="9" type="ORF">HMPREF1541_04957</name>
</gene>
<feature type="transmembrane region" description="Helical" evidence="7">
    <location>
        <begin position="268"/>
        <end position="287"/>
    </location>
</feature>
<dbReference type="HOGENOM" id="CLU_001265_4_4_1"/>
<feature type="transmembrane region" description="Helical" evidence="7">
    <location>
        <begin position="77"/>
        <end position="96"/>
    </location>
</feature>
<evidence type="ECO:0000256" key="2">
    <source>
        <dbReference type="ARBA" id="ARBA00022448"/>
    </source>
</evidence>
<dbReference type="GO" id="GO:0016020">
    <property type="term" value="C:membrane"/>
    <property type="evidence" value="ECO:0007669"/>
    <property type="project" value="UniProtKB-SubCell"/>
</dbReference>
<evidence type="ECO:0000256" key="7">
    <source>
        <dbReference type="SAM" id="Phobius"/>
    </source>
</evidence>
<dbReference type="PANTHER" id="PTHR43791:SF64">
    <property type="entry name" value="MAJOR FACILITATOR SUPERFAMILY (MFS) PROFILE DOMAIN-CONTAINING PROTEIN"/>
    <property type="match status" value="1"/>
</dbReference>
<dbReference type="Pfam" id="PF07690">
    <property type="entry name" value="MFS_1"/>
    <property type="match status" value="1"/>
</dbReference>
<dbReference type="Proteomes" id="UP000030752">
    <property type="component" value="Unassembled WGS sequence"/>
</dbReference>
<dbReference type="EMBL" id="KB822720">
    <property type="protein sequence ID" value="ETN40678.1"/>
    <property type="molecule type" value="Genomic_DNA"/>
</dbReference>
<dbReference type="RefSeq" id="XP_008717521.1">
    <property type="nucleotide sequence ID" value="XM_008719299.1"/>
</dbReference>
<evidence type="ECO:0000313" key="9">
    <source>
        <dbReference type="EMBL" id="ETN40678.1"/>
    </source>
</evidence>
<dbReference type="AlphaFoldDB" id="W2RY11"/>
<comment type="similarity">
    <text evidence="6">Belongs to the major facilitator superfamily. Allantoate permease family.</text>
</comment>
<feature type="transmembrane region" description="Helical" evidence="7">
    <location>
        <begin position="340"/>
        <end position="361"/>
    </location>
</feature>
<sequence length="513" mass="57923">MGFFSRLKGSTPAALAPTLEHRSPDEKSLVRRLDCFLLVFGCLSQVIKYLDQQNINNAYVSGMKEDLHLNGNEYNYFTTWFNVAYCIMLIPSQIILTYVRPSYWLSGLEVTWGVITGLMALVRSANHVYVLRVFLGLCESSAWPGMMTLFMHWYTPMELAKRMGFYHSCQAMGYMVSGAMQAAIMRTMHNSHGIAGWRWLFVINGIVTVCWGAMGFFMLPDLPNKPNPRARWFRKIDAELAMERLARHNRAEPRKVTWASAKRCFSGWTVYFIAVLYIATVLASYGYNYFSLFLKAVQNPDGSPRWTVEEVNVIPIGGGAINVVFVWIWALLSDFLRTRWTLIVAQSLIGLIPAIAMSIWTSHPDSVPLSTAYASYFISYLCLGTAPLIFSWLSDLIPQDPEARSLIVGVAVAGYYSVSAWSQVLVWPASQAPYYKYGWQSSIALWVLIIVMSCTLRFVDVRYLRPKRERFARQLHGEAVVEGEDVAARRKSDGADSVEAAKLQAQVAATKTV</sequence>
<feature type="transmembrane region" description="Helical" evidence="7">
    <location>
        <begin position="439"/>
        <end position="459"/>
    </location>
</feature>
<organism evidence="9 10">
    <name type="scientific">Cyphellophora europaea (strain CBS 101466)</name>
    <name type="common">Phialophora europaea</name>
    <dbReference type="NCBI Taxonomy" id="1220924"/>
    <lineage>
        <taxon>Eukaryota</taxon>
        <taxon>Fungi</taxon>
        <taxon>Dikarya</taxon>
        <taxon>Ascomycota</taxon>
        <taxon>Pezizomycotina</taxon>
        <taxon>Eurotiomycetes</taxon>
        <taxon>Chaetothyriomycetidae</taxon>
        <taxon>Chaetothyriales</taxon>
        <taxon>Cyphellophoraceae</taxon>
        <taxon>Cyphellophora</taxon>
    </lineage>
</organism>
<proteinExistence type="inferred from homology"/>
<feature type="domain" description="Major facilitator superfamily (MFS) profile" evidence="8">
    <location>
        <begin position="37"/>
        <end position="469"/>
    </location>
</feature>
<dbReference type="PANTHER" id="PTHR43791">
    <property type="entry name" value="PERMEASE-RELATED"/>
    <property type="match status" value="1"/>
</dbReference>
<feature type="transmembrane region" description="Helical" evidence="7">
    <location>
        <begin position="373"/>
        <end position="393"/>
    </location>
</feature>
<dbReference type="OrthoDB" id="3639251at2759"/>
<evidence type="ECO:0000256" key="1">
    <source>
        <dbReference type="ARBA" id="ARBA00004141"/>
    </source>
</evidence>
<dbReference type="FunFam" id="1.20.1250.20:FF:000065">
    <property type="entry name" value="Putative MFS pantothenate transporter"/>
    <property type="match status" value="1"/>
</dbReference>
<keyword evidence="2" id="KW-0813">Transport</keyword>
<keyword evidence="5 7" id="KW-0472">Membrane</keyword>
<reference evidence="9 10" key="1">
    <citation type="submission" date="2013-03" db="EMBL/GenBank/DDBJ databases">
        <title>The Genome Sequence of Phialophora europaea CBS 101466.</title>
        <authorList>
            <consortium name="The Broad Institute Genomics Platform"/>
            <person name="Cuomo C."/>
            <person name="de Hoog S."/>
            <person name="Gorbushina A."/>
            <person name="Walker B."/>
            <person name="Young S.K."/>
            <person name="Zeng Q."/>
            <person name="Gargeya S."/>
            <person name="Fitzgerald M."/>
            <person name="Haas B."/>
            <person name="Abouelleil A."/>
            <person name="Allen A.W."/>
            <person name="Alvarado L."/>
            <person name="Arachchi H.M."/>
            <person name="Berlin A.M."/>
            <person name="Chapman S.B."/>
            <person name="Gainer-Dewar J."/>
            <person name="Goldberg J."/>
            <person name="Griggs A."/>
            <person name="Gujja S."/>
            <person name="Hansen M."/>
            <person name="Howarth C."/>
            <person name="Imamovic A."/>
            <person name="Ireland A."/>
            <person name="Larimer J."/>
            <person name="McCowan C."/>
            <person name="Murphy C."/>
            <person name="Pearson M."/>
            <person name="Poon T.W."/>
            <person name="Priest M."/>
            <person name="Roberts A."/>
            <person name="Saif S."/>
            <person name="Shea T."/>
            <person name="Sisk P."/>
            <person name="Sykes S."/>
            <person name="Wortman J."/>
            <person name="Nusbaum C."/>
            <person name="Birren B."/>
        </authorList>
    </citation>
    <scope>NUCLEOTIDE SEQUENCE [LARGE SCALE GENOMIC DNA]</scope>
    <source>
        <strain evidence="9 10">CBS 101466</strain>
    </source>
</reference>
<dbReference type="eggNOG" id="KOG2533">
    <property type="taxonomic scope" value="Eukaryota"/>
</dbReference>
<feature type="transmembrane region" description="Helical" evidence="7">
    <location>
        <begin position="405"/>
        <end position="427"/>
    </location>
</feature>
<dbReference type="VEuPathDB" id="FungiDB:HMPREF1541_04957"/>
<comment type="subcellular location">
    <subcellularLocation>
        <location evidence="1">Membrane</location>
        <topology evidence="1">Multi-pass membrane protein</topology>
    </subcellularLocation>
</comment>
<evidence type="ECO:0000256" key="5">
    <source>
        <dbReference type="ARBA" id="ARBA00023136"/>
    </source>
</evidence>
<dbReference type="Gene3D" id="1.20.1250.20">
    <property type="entry name" value="MFS general substrate transporter like domains"/>
    <property type="match status" value="2"/>
</dbReference>
<dbReference type="InterPro" id="IPR011701">
    <property type="entry name" value="MFS"/>
</dbReference>
<feature type="transmembrane region" description="Helical" evidence="7">
    <location>
        <begin position="196"/>
        <end position="219"/>
    </location>
</feature>
<dbReference type="InterPro" id="IPR036259">
    <property type="entry name" value="MFS_trans_sf"/>
</dbReference>
<dbReference type="GeneID" id="19972296"/>
<keyword evidence="4 7" id="KW-1133">Transmembrane helix</keyword>
<accession>W2RY11</accession>